<dbReference type="SMART" id="SM00028">
    <property type="entry name" value="TPR"/>
    <property type="match status" value="1"/>
</dbReference>
<dbReference type="InterPro" id="IPR011990">
    <property type="entry name" value="TPR-like_helical_dom_sf"/>
</dbReference>
<evidence type="ECO:0000313" key="3">
    <source>
        <dbReference type="Proteomes" id="UP000034072"/>
    </source>
</evidence>
<dbReference type="InterPro" id="IPR019734">
    <property type="entry name" value="TPR_rpt"/>
</dbReference>
<feature type="repeat" description="TPR" evidence="1">
    <location>
        <begin position="155"/>
        <end position="188"/>
    </location>
</feature>
<dbReference type="PROSITE" id="PS50005">
    <property type="entry name" value="TPR"/>
    <property type="match status" value="1"/>
</dbReference>
<dbReference type="EMBL" id="LBXZ01000008">
    <property type="protein sequence ID" value="KKR40536.1"/>
    <property type="molecule type" value="Genomic_DNA"/>
</dbReference>
<gene>
    <name evidence="2" type="ORF">UT75_C0008G0058</name>
</gene>
<comment type="caution">
    <text evidence="2">The sequence shown here is derived from an EMBL/GenBank/DDBJ whole genome shotgun (WGS) entry which is preliminary data.</text>
</comment>
<proteinExistence type="predicted"/>
<dbReference type="SUPFAM" id="SSF48452">
    <property type="entry name" value="TPR-like"/>
    <property type="match status" value="1"/>
</dbReference>
<evidence type="ECO:0000313" key="2">
    <source>
        <dbReference type="EMBL" id="KKR40536.1"/>
    </source>
</evidence>
<dbReference type="Proteomes" id="UP000034072">
    <property type="component" value="Unassembled WGS sequence"/>
</dbReference>
<accession>A0A0G0QT45</accession>
<dbReference type="PROSITE" id="PS50293">
    <property type="entry name" value="TPR_REGION"/>
    <property type="match status" value="1"/>
</dbReference>
<organism evidence="2 3">
    <name type="scientific">Candidatus Yanofskybacteria bacterium GW2011_GWE2_40_11</name>
    <dbReference type="NCBI Taxonomy" id="1619033"/>
    <lineage>
        <taxon>Bacteria</taxon>
        <taxon>Candidatus Yanofskyibacteriota</taxon>
    </lineage>
</organism>
<keyword evidence="1" id="KW-0802">TPR repeat</keyword>
<protein>
    <submittedName>
        <fullName evidence="2">Uncharacterized protein</fullName>
    </submittedName>
</protein>
<name>A0A0G0QT45_9BACT</name>
<evidence type="ECO:0000256" key="1">
    <source>
        <dbReference type="PROSITE-ProRule" id="PRU00339"/>
    </source>
</evidence>
<reference evidence="2 3" key="1">
    <citation type="journal article" date="2015" name="Nature">
        <title>rRNA introns, odd ribosomes, and small enigmatic genomes across a large radiation of phyla.</title>
        <authorList>
            <person name="Brown C.T."/>
            <person name="Hug L.A."/>
            <person name="Thomas B.C."/>
            <person name="Sharon I."/>
            <person name="Castelle C.J."/>
            <person name="Singh A."/>
            <person name="Wilkins M.J."/>
            <person name="Williams K.H."/>
            <person name="Banfield J.F."/>
        </authorList>
    </citation>
    <scope>NUCLEOTIDE SEQUENCE [LARGE SCALE GENOMIC DNA]</scope>
</reference>
<dbReference type="Gene3D" id="1.25.40.10">
    <property type="entry name" value="Tetratricopeptide repeat domain"/>
    <property type="match status" value="1"/>
</dbReference>
<sequence length="220" mass="25348">MFIIIPLSLALVAIIGIAIVVWRKMTYLKKLTAEHQDIGGSLFYLYFPEIVNGAKSINWAEYKEVWLIEAEKFLRKLRVISMRIDRAMDTTIKKIRDIYVDNEDAGVVVETNASTSEGRKEKIEDQRLEPIDVMDLMRKEEQDFIVEIAKNPKEASNYKLLAGLYERMGNMEDAVESYKTAAELDPDDDVTRIKLAKLLERADEIKKKHDESTEDESAEK</sequence>
<dbReference type="AlphaFoldDB" id="A0A0G0QT45"/>